<evidence type="ECO:0000256" key="3">
    <source>
        <dbReference type="ARBA" id="ARBA00022833"/>
    </source>
</evidence>
<dbReference type="GO" id="GO:0008270">
    <property type="term" value="F:zinc ion binding"/>
    <property type="evidence" value="ECO:0007669"/>
    <property type="project" value="UniProtKB-KW"/>
</dbReference>
<dbReference type="Pfam" id="PF13920">
    <property type="entry name" value="zf-C3HC4_3"/>
    <property type="match status" value="1"/>
</dbReference>
<accession>A0A267FD11</accession>
<dbReference type="AlphaFoldDB" id="A0A267FD11"/>
<evidence type="ECO:0000313" key="8">
    <source>
        <dbReference type="Proteomes" id="UP000215902"/>
    </source>
</evidence>
<dbReference type="EMBL" id="NIVC01001187">
    <property type="protein sequence ID" value="PAA71047.1"/>
    <property type="molecule type" value="Genomic_DNA"/>
</dbReference>
<dbReference type="InterPro" id="IPR001370">
    <property type="entry name" value="BIR_rpt"/>
</dbReference>
<keyword evidence="3" id="KW-0862">Zinc</keyword>
<evidence type="ECO:0000313" key="7">
    <source>
        <dbReference type="EMBL" id="PAA71047.1"/>
    </source>
</evidence>
<feature type="region of interest" description="Disordered" evidence="5">
    <location>
        <begin position="227"/>
        <end position="386"/>
    </location>
</feature>
<feature type="compositionally biased region" description="Low complexity" evidence="5">
    <location>
        <begin position="359"/>
        <end position="378"/>
    </location>
</feature>
<comment type="caution">
    <text evidence="7">The sequence shown here is derived from an EMBL/GenBank/DDBJ whole genome shotgun (WGS) entry which is preliminary data.</text>
</comment>
<keyword evidence="8" id="KW-1185">Reference proteome</keyword>
<protein>
    <recommendedName>
        <fullName evidence="6">RING-type domain-containing protein</fullName>
    </recommendedName>
</protein>
<dbReference type="PROSITE" id="PS50089">
    <property type="entry name" value="ZF_RING_2"/>
    <property type="match status" value="1"/>
</dbReference>
<feature type="domain" description="RING-type" evidence="6">
    <location>
        <begin position="405"/>
        <end position="439"/>
    </location>
</feature>
<name>A0A267FD11_9PLAT</name>
<dbReference type="Proteomes" id="UP000215902">
    <property type="component" value="Unassembled WGS sequence"/>
</dbReference>
<dbReference type="InterPro" id="IPR013083">
    <property type="entry name" value="Znf_RING/FYVE/PHD"/>
</dbReference>
<dbReference type="Gene3D" id="1.10.1170.10">
    <property type="entry name" value="Inhibitor Of Apoptosis Protein (2mihbC-IAP-1), Chain A"/>
    <property type="match status" value="1"/>
</dbReference>
<comment type="similarity">
    <text evidence="1">Belongs to the IAP family.</text>
</comment>
<dbReference type="InterPro" id="IPR001841">
    <property type="entry name" value="Znf_RING"/>
</dbReference>
<keyword evidence="2 4" id="KW-0479">Metal-binding</keyword>
<sequence>MEGSSAFSKQLCLTLADSASFYTRGSLLFCVTAARFPAFAEYATRLRSLSRSAAPFLADEAARYRWADAGLFLPADEAATGAVRCFHCGCRLPVRPGGPTDEPLRLHEQLGGEQCELLTLLKVAHGMLSERHDRVVATSAKLRRALAKLSSDLLERRSMLGLVESFGFARSSVLYCACRHFMTRGGQLACRPGDLIEMIREFEELQPDWGHVIDVEAVLSDCATLNESGASGERQQRPALEQQRPALEQQRPALEQQRPALEQQRPALEQQRPALEQQRPALEQQRPALEQQRPALEQQRPALEQQRPALEQQRPALEQQRPALEQQRPALEQQRPALEQQRPALEQQRPALEQQKSEALQSRAQAARSSKPQSAQAAEKSGHPGFHSQISVEEDAEVAAQSDKCLLCRERTRDHVTLPCAHFLLCRGCLSSSSACPQCGSRILGAVRAYIT</sequence>
<dbReference type="SUPFAM" id="SSF57924">
    <property type="entry name" value="Inhibitor of apoptosis (IAP) repeat"/>
    <property type="match status" value="1"/>
</dbReference>
<evidence type="ECO:0000256" key="5">
    <source>
        <dbReference type="SAM" id="MobiDB-lite"/>
    </source>
</evidence>
<reference evidence="7 8" key="1">
    <citation type="submission" date="2017-06" db="EMBL/GenBank/DDBJ databases">
        <title>A platform for efficient transgenesis in Macrostomum lignano, a flatworm model organism for stem cell research.</title>
        <authorList>
            <person name="Berezikov E."/>
        </authorList>
    </citation>
    <scope>NUCLEOTIDE SEQUENCE [LARGE SCALE GENOMIC DNA]</scope>
    <source>
        <strain evidence="7">DV1</strain>
        <tissue evidence="7">Whole organism</tissue>
    </source>
</reference>
<keyword evidence="2 4" id="KW-0863">Zinc-finger</keyword>
<evidence type="ECO:0000256" key="2">
    <source>
        <dbReference type="ARBA" id="ARBA00022771"/>
    </source>
</evidence>
<dbReference type="SUPFAM" id="SSF57997">
    <property type="entry name" value="Tropomyosin"/>
    <property type="match status" value="1"/>
</dbReference>
<organism evidence="7 8">
    <name type="scientific">Macrostomum lignano</name>
    <dbReference type="NCBI Taxonomy" id="282301"/>
    <lineage>
        <taxon>Eukaryota</taxon>
        <taxon>Metazoa</taxon>
        <taxon>Spiralia</taxon>
        <taxon>Lophotrochozoa</taxon>
        <taxon>Platyhelminthes</taxon>
        <taxon>Rhabditophora</taxon>
        <taxon>Macrostomorpha</taxon>
        <taxon>Macrostomida</taxon>
        <taxon>Macrostomidae</taxon>
        <taxon>Macrostomum</taxon>
    </lineage>
</organism>
<evidence type="ECO:0000256" key="1">
    <source>
        <dbReference type="ARBA" id="ARBA00006672"/>
    </source>
</evidence>
<dbReference type="PROSITE" id="PS50143">
    <property type="entry name" value="BIR_REPEAT_2"/>
    <property type="match status" value="1"/>
</dbReference>
<dbReference type="STRING" id="282301.A0A267FD11"/>
<dbReference type="Gene3D" id="3.30.40.10">
    <property type="entry name" value="Zinc/RING finger domain, C3HC4 (zinc finger)"/>
    <property type="match status" value="1"/>
</dbReference>
<proteinExistence type="inferred from homology"/>
<evidence type="ECO:0000259" key="6">
    <source>
        <dbReference type="PROSITE" id="PS50089"/>
    </source>
</evidence>
<gene>
    <name evidence="7" type="ORF">BOX15_Mlig019660g1</name>
</gene>
<evidence type="ECO:0000256" key="4">
    <source>
        <dbReference type="PROSITE-ProRule" id="PRU00175"/>
    </source>
</evidence>
<dbReference type="OrthoDB" id="5855668at2759"/>